<dbReference type="InterPro" id="IPR005467">
    <property type="entry name" value="His_kinase_dom"/>
</dbReference>
<keyword evidence="4 11" id="KW-0808">Transferase</keyword>
<keyword evidence="3" id="KW-0597">Phosphoprotein</keyword>
<dbReference type="AlphaFoldDB" id="A0A5C5YT13"/>
<dbReference type="PROSITE" id="PS50109">
    <property type="entry name" value="HIS_KIN"/>
    <property type="match status" value="1"/>
</dbReference>
<evidence type="ECO:0000256" key="8">
    <source>
        <dbReference type="ARBA" id="ARBA00023012"/>
    </source>
</evidence>
<dbReference type="Gene3D" id="3.30.565.10">
    <property type="entry name" value="Histidine kinase-like ATPase, C-terminal domain"/>
    <property type="match status" value="1"/>
</dbReference>
<organism evidence="11 12">
    <name type="scientific">Posidoniimonas polymericola</name>
    <dbReference type="NCBI Taxonomy" id="2528002"/>
    <lineage>
        <taxon>Bacteria</taxon>
        <taxon>Pseudomonadati</taxon>
        <taxon>Planctomycetota</taxon>
        <taxon>Planctomycetia</taxon>
        <taxon>Pirellulales</taxon>
        <taxon>Lacipirellulaceae</taxon>
        <taxon>Posidoniimonas</taxon>
    </lineage>
</organism>
<keyword evidence="8" id="KW-0902">Two-component regulatory system</keyword>
<dbReference type="CDD" id="cd00075">
    <property type="entry name" value="HATPase"/>
    <property type="match status" value="1"/>
</dbReference>
<evidence type="ECO:0000313" key="12">
    <source>
        <dbReference type="Proteomes" id="UP000318478"/>
    </source>
</evidence>
<dbReference type="Gene3D" id="1.10.287.130">
    <property type="match status" value="1"/>
</dbReference>
<evidence type="ECO:0000256" key="4">
    <source>
        <dbReference type="ARBA" id="ARBA00022679"/>
    </source>
</evidence>
<sequence>MLRVDEAEQQRRDAPAVAPSPHAAFDNDEFRRAVEHAKLDAMKELAYGASHEINNPLANIAARAQTMLRTERDESNRRMLTAIHRQAMRAHEMISDLMLFARPPRMHKEPLDLVGLLSRVVEEVRPLAEERGILVEQTDPDTEVDAVADPVQLEVAVAALLTNSIEALDAGGEVAAAARRIDDLWVIVEVSDNGPGVPPAVREHMFDPFYSGREAGRGLGFGLSKCWRIITEHGGRIDVDSGPGRGARFTLWLPSNSTDQ</sequence>
<keyword evidence="12" id="KW-1185">Reference proteome</keyword>
<dbReference type="EC" id="2.7.13.3" evidence="2"/>
<dbReference type="Proteomes" id="UP000318478">
    <property type="component" value="Unassembled WGS sequence"/>
</dbReference>
<feature type="domain" description="Histidine kinase" evidence="10">
    <location>
        <begin position="48"/>
        <end position="257"/>
    </location>
</feature>
<keyword evidence="5" id="KW-0547">Nucleotide-binding</keyword>
<dbReference type="InterPro" id="IPR003594">
    <property type="entry name" value="HATPase_dom"/>
</dbReference>
<dbReference type="Pfam" id="PF00512">
    <property type="entry name" value="HisKA"/>
    <property type="match status" value="1"/>
</dbReference>
<dbReference type="PANTHER" id="PTHR43065:SF10">
    <property type="entry name" value="PEROXIDE STRESS-ACTIVATED HISTIDINE KINASE MAK3"/>
    <property type="match status" value="1"/>
</dbReference>
<evidence type="ECO:0000256" key="3">
    <source>
        <dbReference type="ARBA" id="ARBA00022553"/>
    </source>
</evidence>
<dbReference type="SMART" id="SM00388">
    <property type="entry name" value="HisKA"/>
    <property type="match status" value="1"/>
</dbReference>
<dbReference type="InterPro" id="IPR036097">
    <property type="entry name" value="HisK_dim/P_sf"/>
</dbReference>
<dbReference type="GO" id="GO:0005524">
    <property type="term" value="F:ATP binding"/>
    <property type="evidence" value="ECO:0007669"/>
    <property type="project" value="UniProtKB-KW"/>
</dbReference>
<dbReference type="CDD" id="cd00082">
    <property type="entry name" value="HisKA"/>
    <property type="match status" value="1"/>
</dbReference>
<dbReference type="SMART" id="SM00387">
    <property type="entry name" value="HATPase_c"/>
    <property type="match status" value="1"/>
</dbReference>
<dbReference type="PRINTS" id="PR00344">
    <property type="entry name" value="BCTRLSENSOR"/>
</dbReference>
<dbReference type="GO" id="GO:0000155">
    <property type="term" value="F:phosphorelay sensor kinase activity"/>
    <property type="evidence" value="ECO:0007669"/>
    <property type="project" value="InterPro"/>
</dbReference>
<dbReference type="SUPFAM" id="SSF47384">
    <property type="entry name" value="Homodimeric domain of signal transducing histidine kinase"/>
    <property type="match status" value="1"/>
</dbReference>
<protein>
    <recommendedName>
        <fullName evidence="2">histidine kinase</fullName>
        <ecNumber evidence="2">2.7.13.3</ecNumber>
    </recommendedName>
</protein>
<dbReference type="Pfam" id="PF02518">
    <property type="entry name" value="HATPase_c"/>
    <property type="match status" value="1"/>
</dbReference>
<feature type="region of interest" description="Disordered" evidence="9">
    <location>
        <begin position="1"/>
        <end position="22"/>
    </location>
</feature>
<comment type="caution">
    <text evidence="11">The sequence shown here is derived from an EMBL/GenBank/DDBJ whole genome shotgun (WGS) entry which is preliminary data.</text>
</comment>
<keyword evidence="6" id="KW-0418">Kinase</keyword>
<evidence type="ECO:0000256" key="6">
    <source>
        <dbReference type="ARBA" id="ARBA00022777"/>
    </source>
</evidence>
<reference evidence="11 12" key="1">
    <citation type="submission" date="2019-02" db="EMBL/GenBank/DDBJ databases">
        <title>Deep-cultivation of Planctomycetes and their phenomic and genomic characterization uncovers novel biology.</title>
        <authorList>
            <person name="Wiegand S."/>
            <person name="Jogler M."/>
            <person name="Boedeker C."/>
            <person name="Pinto D."/>
            <person name="Vollmers J."/>
            <person name="Rivas-Marin E."/>
            <person name="Kohn T."/>
            <person name="Peeters S.H."/>
            <person name="Heuer A."/>
            <person name="Rast P."/>
            <person name="Oberbeckmann S."/>
            <person name="Bunk B."/>
            <person name="Jeske O."/>
            <person name="Meyerdierks A."/>
            <person name="Storesund J.E."/>
            <person name="Kallscheuer N."/>
            <person name="Luecker S."/>
            <person name="Lage O.M."/>
            <person name="Pohl T."/>
            <person name="Merkel B.J."/>
            <person name="Hornburger P."/>
            <person name="Mueller R.-W."/>
            <person name="Bruemmer F."/>
            <person name="Labrenz M."/>
            <person name="Spormann A.M."/>
            <person name="Op Den Camp H."/>
            <person name="Overmann J."/>
            <person name="Amann R."/>
            <person name="Jetten M.S.M."/>
            <person name="Mascher T."/>
            <person name="Medema M.H."/>
            <person name="Devos D.P."/>
            <person name="Kaster A.-K."/>
            <person name="Ovreas L."/>
            <person name="Rohde M."/>
            <person name="Galperin M.Y."/>
            <person name="Jogler C."/>
        </authorList>
    </citation>
    <scope>NUCLEOTIDE SEQUENCE [LARGE SCALE GENOMIC DNA]</scope>
    <source>
        <strain evidence="11 12">Pla123a</strain>
    </source>
</reference>
<evidence type="ECO:0000256" key="5">
    <source>
        <dbReference type="ARBA" id="ARBA00022741"/>
    </source>
</evidence>
<proteinExistence type="predicted"/>
<feature type="compositionally biased region" description="Basic and acidic residues" evidence="9">
    <location>
        <begin position="1"/>
        <end position="14"/>
    </location>
</feature>
<evidence type="ECO:0000256" key="7">
    <source>
        <dbReference type="ARBA" id="ARBA00022840"/>
    </source>
</evidence>
<evidence type="ECO:0000256" key="2">
    <source>
        <dbReference type="ARBA" id="ARBA00012438"/>
    </source>
</evidence>
<comment type="catalytic activity">
    <reaction evidence="1">
        <text>ATP + protein L-histidine = ADP + protein N-phospho-L-histidine.</text>
        <dbReference type="EC" id="2.7.13.3"/>
    </reaction>
</comment>
<dbReference type="EMBL" id="SJPO01000003">
    <property type="protein sequence ID" value="TWT77941.1"/>
    <property type="molecule type" value="Genomic_DNA"/>
</dbReference>
<dbReference type="OrthoDB" id="239518at2"/>
<gene>
    <name evidence="11" type="primary">zraS_2</name>
    <name evidence="11" type="ORF">Pla123a_17400</name>
</gene>
<evidence type="ECO:0000256" key="9">
    <source>
        <dbReference type="SAM" id="MobiDB-lite"/>
    </source>
</evidence>
<name>A0A5C5YT13_9BACT</name>
<evidence type="ECO:0000256" key="1">
    <source>
        <dbReference type="ARBA" id="ARBA00000085"/>
    </source>
</evidence>
<dbReference type="PANTHER" id="PTHR43065">
    <property type="entry name" value="SENSOR HISTIDINE KINASE"/>
    <property type="match status" value="1"/>
</dbReference>
<dbReference type="SUPFAM" id="SSF55874">
    <property type="entry name" value="ATPase domain of HSP90 chaperone/DNA topoisomerase II/histidine kinase"/>
    <property type="match status" value="1"/>
</dbReference>
<dbReference type="InterPro" id="IPR036890">
    <property type="entry name" value="HATPase_C_sf"/>
</dbReference>
<dbReference type="InterPro" id="IPR003661">
    <property type="entry name" value="HisK_dim/P_dom"/>
</dbReference>
<dbReference type="InterPro" id="IPR004358">
    <property type="entry name" value="Sig_transdc_His_kin-like_C"/>
</dbReference>
<evidence type="ECO:0000259" key="10">
    <source>
        <dbReference type="PROSITE" id="PS50109"/>
    </source>
</evidence>
<accession>A0A5C5YT13</accession>
<evidence type="ECO:0000313" key="11">
    <source>
        <dbReference type="EMBL" id="TWT77941.1"/>
    </source>
</evidence>
<keyword evidence="7" id="KW-0067">ATP-binding</keyword>